<proteinExistence type="inferred from homology"/>
<protein>
    <recommendedName>
        <fullName evidence="2">Universal stress protein</fullName>
    </recommendedName>
</protein>
<dbReference type="PIRSF" id="PIRSF006276">
    <property type="entry name" value="UspA"/>
    <property type="match status" value="1"/>
</dbReference>
<comment type="subcellular location">
    <subcellularLocation>
        <location evidence="2">Cytoplasm</location>
    </subcellularLocation>
</comment>
<dbReference type="Proteomes" id="UP000199087">
    <property type="component" value="Unassembled WGS sequence"/>
</dbReference>
<evidence type="ECO:0000313" key="5">
    <source>
        <dbReference type="Proteomes" id="UP000199087"/>
    </source>
</evidence>
<accession>A0A0U1P3J8</accession>
<evidence type="ECO:0000313" key="4">
    <source>
        <dbReference type="EMBL" id="CRK84693.1"/>
    </source>
</evidence>
<gene>
    <name evidence="4" type="ORF">BN000_04739</name>
</gene>
<dbReference type="PANTHER" id="PTHR46268:SF6">
    <property type="entry name" value="UNIVERSAL STRESS PROTEIN UP12"/>
    <property type="match status" value="1"/>
</dbReference>
<dbReference type="GO" id="GO:0005737">
    <property type="term" value="C:cytoplasm"/>
    <property type="evidence" value="ECO:0007669"/>
    <property type="project" value="UniProtKB-SubCell"/>
</dbReference>
<dbReference type="CDD" id="cd00293">
    <property type="entry name" value="USP-like"/>
    <property type="match status" value="1"/>
</dbReference>
<dbReference type="PANTHER" id="PTHR46268">
    <property type="entry name" value="STRESS RESPONSE PROTEIN NHAX"/>
    <property type="match status" value="1"/>
</dbReference>
<dbReference type="Gene3D" id="3.40.50.620">
    <property type="entry name" value="HUPs"/>
    <property type="match status" value="1"/>
</dbReference>
<comment type="similarity">
    <text evidence="1 2">Belongs to the universal stress protein A family.</text>
</comment>
<dbReference type="OrthoDB" id="9789668at2"/>
<sequence length="149" mass="16587">MELEYKNILVAIDGSHEAKWAFEEAVKIAKDNNAKLLLVHIIEEIGLGSFESYELIITKRVESSIFEMLESYRTNAVNAGVSEVEYLIEYGSPKNIIPMGIAKQNNCDLVICGATGVNAVERFFIGSVSENIARYAPCDVLIVRNQENN</sequence>
<evidence type="ECO:0000256" key="2">
    <source>
        <dbReference type="PIRNR" id="PIRNR006276"/>
    </source>
</evidence>
<name>A0A0U1P3J8_9BACI</name>
<feature type="domain" description="UspA" evidence="3">
    <location>
        <begin position="4"/>
        <end position="144"/>
    </location>
</feature>
<dbReference type="InterPro" id="IPR014729">
    <property type="entry name" value="Rossmann-like_a/b/a_fold"/>
</dbReference>
<dbReference type="EMBL" id="CVRB01000005">
    <property type="protein sequence ID" value="CRK84693.1"/>
    <property type="molecule type" value="Genomic_DNA"/>
</dbReference>
<dbReference type="PRINTS" id="PR01438">
    <property type="entry name" value="UNVRSLSTRESS"/>
</dbReference>
<keyword evidence="2" id="KW-0963">Cytoplasm</keyword>
<dbReference type="SUPFAM" id="SSF52402">
    <property type="entry name" value="Adenine nucleotide alpha hydrolases-like"/>
    <property type="match status" value="1"/>
</dbReference>
<dbReference type="Pfam" id="PF00582">
    <property type="entry name" value="Usp"/>
    <property type="match status" value="1"/>
</dbReference>
<dbReference type="RefSeq" id="WP_090638883.1">
    <property type="nucleotide sequence ID" value="NZ_CVRB01000005.1"/>
</dbReference>
<evidence type="ECO:0000256" key="1">
    <source>
        <dbReference type="ARBA" id="ARBA00008791"/>
    </source>
</evidence>
<dbReference type="AlphaFoldDB" id="A0A0U1P3J8"/>
<keyword evidence="5" id="KW-1185">Reference proteome</keyword>
<dbReference type="InterPro" id="IPR006016">
    <property type="entry name" value="UspA"/>
</dbReference>
<evidence type="ECO:0000259" key="3">
    <source>
        <dbReference type="Pfam" id="PF00582"/>
    </source>
</evidence>
<reference evidence="5" key="1">
    <citation type="submission" date="2015-05" db="EMBL/GenBank/DDBJ databases">
        <authorList>
            <person name="Urmite Genomes"/>
        </authorList>
    </citation>
    <scope>NUCLEOTIDE SEQUENCE [LARGE SCALE GENOMIC DNA]</scope>
    <source>
        <strain evidence="5">LF1</strain>
    </source>
</reference>
<dbReference type="InterPro" id="IPR006015">
    <property type="entry name" value="Universal_stress_UspA"/>
</dbReference>
<organism evidence="4 5">
    <name type="scientific">Neobacillus massiliamazoniensis</name>
    <dbReference type="NCBI Taxonomy" id="1499688"/>
    <lineage>
        <taxon>Bacteria</taxon>
        <taxon>Bacillati</taxon>
        <taxon>Bacillota</taxon>
        <taxon>Bacilli</taxon>
        <taxon>Bacillales</taxon>
        <taxon>Bacillaceae</taxon>
        <taxon>Neobacillus</taxon>
    </lineage>
</organism>
<dbReference type="STRING" id="1499688.BN000_04739"/>